<keyword evidence="2" id="KW-0690">Ribosome biogenesis</keyword>
<dbReference type="GO" id="GO:0004518">
    <property type="term" value="F:nuclease activity"/>
    <property type="evidence" value="ECO:0007669"/>
    <property type="project" value="UniProtKB-KW"/>
</dbReference>
<dbReference type="PANTHER" id="PTHR33317:SF4">
    <property type="entry name" value="POLYNUCLEOTIDYL TRANSFERASE, RIBONUCLEASE H-LIKE SUPERFAMILY PROTEIN"/>
    <property type="match status" value="1"/>
</dbReference>
<dbReference type="Gene3D" id="3.30.420.140">
    <property type="entry name" value="YqgF/RNase H-like domain"/>
    <property type="match status" value="1"/>
</dbReference>
<dbReference type="GO" id="GO:0016787">
    <property type="term" value="F:hydrolase activity"/>
    <property type="evidence" value="ECO:0007669"/>
    <property type="project" value="UniProtKB-KW"/>
</dbReference>
<dbReference type="EMBL" id="CAEZXH010000022">
    <property type="protein sequence ID" value="CAB4680772.1"/>
    <property type="molecule type" value="Genomic_DNA"/>
</dbReference>
<feature type="domain" description="YqgF/RNase H-like" evidence="5">
    <location>
        <begin position="4"/>
        <end position="103"/>
    </location>
</feature>
<dbReference type="SUPFAM" id="SSF53098">
    <property type="entry name" value="Ribonuclease H-like"/>
    <property type="match status" value="1"/>
</dbReference>
<dbReference type="InterPro" id="IPR037027">
    <property type="entry name" value="YqgF/RNaseH-like_dom_sf"/>
</dbReference>
<dbReference type="EMBL" id="CAFBLI010000138">
    <property type="protein sequence ID" value="CAB4877245.1"/>
    <property type="molecule type" value="Genomic_DNA"/>
</dbReference>
<dbReference type="AlphaFoldDB" id="A0A6J6FYZ3"/>
<dbReference type="InterPro" id="IPR005227">
    <property type="entry name" value="YqgF"/>
</dbReference>
<dbReference type="InterPro" id="IPR006641">
    <property type="entry name" value="YqgF/RNaseH-like_dom"/>
</dbReference>
<dbReference type="GO" id="GO:0000967">
    <property type="term" value="P:rRNA 5'-end processing"/>
    <property type="evidence" value="ECO:0007669"/>
    <property type="project" value="TreeGrafter"/>
</dbReference>
<dbReference type="EMBL" id="CAEZUJ010000005">
    <property type="protein sequence ID" value="CAB4592055.1"/>
    <property type="molecule type" value="Genomic_DNA"/>
</dbReference>
<evidence type="ECO:0000313" key="6">
    <source>
        <dbReference type="EMBL" id="CAB4592055.1"/>
    </source>
</evidence>
<dbReference type="Pfam" id="PF03652">
    <property type="entry name" value="RuvX"/>
    <property type="match status" value="1"/>
</dbReference>
<evidence type="ECO:0000256" key="1">
    <source>
        <dbReference type="ARBA" id="ARBA00022490"/>
    </source>
</evidence>
<evidence type="ECO:0000256" key="4">
    <source>
        <dbReference type="ARBA" id="ARBA00022801"/>
    </source>
</evidence>
<evidence type="ECO:0000256" key="3">
    <source>
        <dbReference type="ARBA" id="ARBA00022722"/>
    </source>
</evidence>
<reference evidence="6" key="1">
    <citation type="submission" date="2020-05" db="EMBL/GenBank/DDBJ databases">
        <authorList>
            <person name="Chiriac C."/>
            <person name="Salcher M."/>
            <person name="Ghai R."/>
            <person name="Kavagutti S V."/>
        </authorList>
    </citation>
    <scope>NUCLEOTIDE SEQUENCE</scope>
</reference>
<evidence type="ECO:0000313" key="7">
    <source>
        <dbReference type="EMBL" id="CAB4680772.1"/>
    </source>
</evidence>
<name>A0A6J6FYZ3_9ZZZZ</name>
<proteinExistence type="inferred from homology"/>
<evidence type="ECO:0000259" key="5">
    <source>
        <dbReference type="SMART" id="SM00732"/>
    </source>
</evidence>
<evidence type="ECO:0000313" key="9">
    <source>
        <dbReference type="EMBL" id="CAB4877245.1"/>
    </source>
</evidence>
<keyword evidence="1" id="KW-0963">Cytoplasm</keyword>
<accession>A0A6J6FYZ3</accession>
<dbReference type="GO" id="GO:0005829">
    <property type="term" value="C:cytosol"/>
    <property type="evidence" value="ECO:0007669"/>
    <property type="project" value="TreeGrafter"/>
</dbReference>
<dbReference type="CDD" id="cd16964">
    <property type="entry name" value="YqgF"/>
    <property type="match status" value="1"/>
</dbReference>
<sequence length="138" mass="14627">MKKGRKLGLDFGSTRIGVAICDPDGILATPFSTLPSGPELIAQISLICESEEIVAIVVGLPRSLSGEISHAANLVNDFIKQLTAHLPDLPILTFDERFTTTLANQALRASGRSAKDGRAVIDQIAAVNILQSYLDANG</sequence>
<dbReference type="EMBL" id="CAEZZS010000014">
    <property type="protein sequence ID" value="CAB4773010.1"/>
    <property type="molecule type" value="Genomic_DNA"/>
</dbReference>
<evidence type="ECO:0000313" key="8">
    <source>
        <dbReference type="EMBL" id="CAB4773010.1"/>
    </source>
</evidence>
<dbReference type="NCBIfam" id="TIGR00250">
    <property type="entry name" value="RNAse_H_YqgF"/>
    <property type="match status" value="1"/>
</dbReference>
<keyword evidence="4" id="KW-0378">Hydrolase</keyword>
<dbReference type="SMART" id="SM00732">
    <property type="entry name" value="YqgFc"/>
    <property type="match status" value="1"/>
</dbReference>
<dbReference type="HAMAP" id="MF_00651">
    <property type="entry name" value="Nuclease_YqgF"/>
    <property type="match status" value="1"/>
</dbReference>
<protein>
    <submittedName>
        <fullName evidence="6">Unannotated protein</fullName>
    </submittedName>
</protein>
<gene>
    <name evidence="6" type="ORF">UFOPK1811_00227</name>
    <name evidence="7" type="ORF">UFOPK2360_00529</name>
    <name evidence="8" type="ORF">UFOPK2922_00472</name>
    <name evidence="9" type="ORF">UFOPK3306_01265</name>
</gene>
<dbReference type="PANTHER" id="PTHR33317">
    <property type="entry name" value="POLYNUCLEOTIDYL TRANSFERASE, RIBONUCLEASE H-LIKE SUPERFAMILY PROTEIN"/>
    <property type="match status" value="1"/>
</dbReference>
<evidence type="ECO:0000256" key="2">
    <source>
        <dbReference type="ARBA" id="ARBA00022517"/>
    </source>
</evidence>
<dbReference type="InterPro" id="IPR012337">
    <property type="entry name" value="RNaseH-like_sf"/>
</dbReference>
<organism evidence="6">
    <name type="scientific">freshwater metagenome</name>
    <dbReference type="NCBI Taxonomy" id="449393"/>
    <lineage>
        <taxon>unclassified sequences</taxon>
        <taxon>metagenomes</taxon>
        <taxon>ecological metagenomes</taxon>
    </lineage>
</organism>
<keyword evidence="3" id="KW-0540">Nuclease</keyword>